<dbReference type="AlphaFoldDB" id="A0A1H2U5S6"/>
<dbReference type="PANTHER" id="PTHR43090">
    <property type="entry name" value="1-(5-PHOSPHORIBOSYL)-5-[(5-PHOSPHORIBOSYLAMINO)METHYLIDENEAMINO] IMIDAZOLE-4-CARBOXAMIDE ISOMERASE"/>
    <property type="match status" value="1"/>
</dbReference>
<evidence type="ECO:0000256" key="10">
    <source>
        <dbReference type="ARBA" id="ARBA00023235"/>
    </source>
</evidence>
<dbReference type="InterPro" id="IPR011060">
    <property type="entry name" value="RibuloseP-bd_barrel"/>
</dbReference>
<name>A0A1H2U5S6_9BACI</name>
<evidence type="ECO:0000256" key="11">
    <source>
        <dbReference type="ARBA" id="ARBA00030547"/>
    </source>
</evidence>
<organism evidence="15 16">
    <name type="scientific">Marinococcus luteus</name>
    <dbReference type="NCBI Taxonomy" id="1122204"/>
    <lineage>
        <taxon>Bacteria</taxon>
        <taxon>Bacillati</taxon>
        <taxon>Bacillota</taxon>
        <taxon>Bacilli</taxon>
        <taxon>Bacillales</taxon>
        <taxon>Bacillaceae</taxon>
        <taxon>Marinococcus</taxon>
    </lineage>
</organism>
<keyword evidence="7 12" id="KW-0963">Cytoplasm</keyword>
<dbReference type="EMBL" id="FNNC01000003">
    <property type="protein sequence ID" value="SDW51198.1"/>
    <property type="molecule type" value="Genomic_DNA"/>
</dbReference>
<comment type="pathway">
    <text evidence="3 12 14">Amino-acid biosynthesis; L-histidine biosynthesis; L-histidine from 5-phospho-alpha-D-ribose 1-diphosphate: step 4/9.</text>
</comment>
<keyword evidence="10 12" id="KW-0413">Isomerase</keyword>
<feature type="active site" description="Proton acceptor" evidence="12">
    <location>
        <position position="11"/>
    </location>
</feature>
<sequence>MSDFIVYPAIDIRDGNCVRLFQGDYNQETVYGNSPFEMAASFAEAGAAWIHMVDLDGAKEKRRINHAHVVRAARELDVRIQVGGGIRTEEDVDYYLSNGVDRVILGSVALQYPEFARDMLEKHSSRIAIGLDARDGYVAVNGWLDTSEVTAVELGREMAAHGAETFIFTDISTDGTMTGPNVEATRQLAEATGVNVIASGGIGTMEDVRNLAEKRNKGIAGVIVGKAIYTGKVDVAEAVKEVQ</sequence>
<dbReference type="Proteomes" id="UP000199488">
    <property type="component" value="Unassembled WGS sequence"/>
</dbReference>
<dbReference type="OrthoDB" id="9807749at2"/>
<accession>A0A1H2U5S6</accession>
<evidence type="ECO:0000256" key="2">
    <source>
        <dbReference type="ARBA" id="ARBA00004496"/>
    </source>
</evidence>
<evidence type="ECO:0000256" key="1">
    <source>
        <dbReference type="ARBA" id="ARBA00000901"/>
    </source>
</evidence>
<keyword evidence="16" id="KW-1185">Reference proteome</keyword>
<feature type="active site" description="Proton donor" evidence="12">
    <location>
        <position position="132"/>
    </location>
</feature>
<dbReference type="GO" id="GO:0000105">
    <property type="term" value="P:L-histidine biosynthetic process"/>
    <property type="evidence" value="ECO:0007669"/>
    <property type="project" value="UniProtKB-UniRule"/>
</dbReference>
<gene>
    <name evidence="12" type="primary">hisA</name>
    <name evidence="15" type="ORF">SAMN05421781_1572</name>
</gene>
<dbReference type="GO" id="GO:0003949">
    <property type="term" value="F:1-(5-phosphoribosyl)-5-[(5-phosphoribosylamino)methylideneamino]imidazole-4-carboxamide isomerase activity"/>
    <property type="evidence" value="ECO:0007669"/>
    <property type="project" value="UniProtKB-UniRule"/>
</dbReference>
<dbReference type="FunFam" id="3.20.20.70:FF:000009">
    <property type="entry name" value="1-(5-phosphoribosyl)-5-[(5-phosphoribosylamino)methylideneamino] imidazole-4-carboxamide isomerase"/>
    <property type="match status" value="1"/>
</dbReference>
<evidence type="ECO:0000256" key="12">
    <source>
        <dbReference type="HAMAP-Rule" id="MF_01014"/>
    </source>
</evidence>
<evidence type="ECO:0000256" key="6">
    <source>
        <dbReference type="ARBA" id="ARBA00018464"/>
    </source>
</evidence>
<dbReference type="InterPro" id="IPR006063">
    <property type="entry name" value="HisA_bact_arch"/>
</dbReference>
<dbReference type="UniPathway" id="UPA00031">
    <property type="reaction ID" value="UER00009"/>
</dbReference>
<evidence type="ECO:0000256" key="13">
    <source>
        <dbReference type="RuleBase" id="RU003657"/>
    </source>
</evidence>
<keyword evidence="9 12" id="KW-0368">Histidine biosynthesis</keyword>
<comment type="subcellular location">
    <subcellularLocation>
        <location evidence="2 12 14">Cytoplasm</location>
    </subcellularLocation>
</comment>
<dbReference type="Gene3D" id="3.20.20.70">
    <property type="entry name" value="Aldolase class I"/>
    <property type="match status" value="1"/>
</dbReference>
<dbReference type="RefSeq" id="WP_091613421.1">
    <property type="nucleotide sequence ID" value="NZ_FNNC01000003.1"/>
</dbReference>
<dbReference type="STRING" id="1122204.SAMN05421781_1572"/>
<evidence type="ECO:0000256" key="5">
    <source>
        <dbReference type="ARBA" id="ARBA00012550"/>
    </source>
</evidence>
<dbReference type="Pfam" id="PF00977">
    <property type="entry name" value="His_biosynth"/>
    <property type="match status" value="1"/>
</dbReference>
<evidence type="ECO:0000313" key="15">
    <source>
        <dbReference type="EMBL" id="SDW51198.1"/>
    </source>
</evidence>
<comment type="catalytic activity">
    <reaction evidence="1 12 14">
        <text>1-(5-phospho-beta-D-ribosyl)-5-[(5-phospho-beta-D-ribosylamino)methylideneamino]imidazole-4-carboxamide = 5-[(5-phospho-1-deoxy-D-ribulos-1-ylimino)methylamino]-1-(5-phospho-beta-D-ribosyl)imidazole-4-carboxamide</text>
        <dbReference type="Rhea" id="RHEA:15469"/>
        <dbReference type="ChEBI" id="CHEBI:58435"/>
        <dbReference type="ChEBI" id="CHEBI:58525"/>
        <dbReference type="EC" id="5.3.1.16"/>
    </reaction>
</comment>
<dbReference type="SUPFAM" id="SSF51366">
    <property type="entry name" value="Ribulose-phoshate binding barrel"/>
    <property type="match status" value="1"/>
</dbReference>
<dbReference type="InterPro" id="IPR023016">
    <property type="entry name" value="HisA/PriA"/>
</dbReference>
<reference evidence="15 16" key="1">
    <citation type="submission" date="2016-10" db="EMBL/GenBank/DDBJ databases">
        <authorList>
            <person name="de Groot N.N."/>
        </authorList>
    </citation>
    <scope>NUCLEOTIDE SEQUENCE [LARGE SCALE GENOMIC DNA]</scope>
    <source>
        <strain evidence="15 16">DSM 23126</strain>
    </source>
</reference>
<protein>
    <recommendedName>
        <fullName evidence="6 12">1-(5-phosphoribosyl)-5-[(5-phosphoribosylamino)methylideneamino] imidazole-4-carboxamide isomerase</fullName>
        <ecNumber evidence="5 12">5.3.1.16</ecNumber>
    </recommendedName>
    <alternativeName>
        <fullName evidence="11 12">Phosphoribosylformimino-5-aminoimidazole carboxamide ribotide isomerase</fullName>
    </alternativeName>
</protein>
<evidence type="ECO:0000256" key="9">
    <source>
        <dbReference type="ARBA" id="ARBA00023102"/>
    </source>
</evidence>
<dbReference type="InterPro" id="IPR013785">
    <property type="entry name" value="Aldolase_TIM"/>
</dbReference>
<dbReference type="EC" id="5.3.1.16" evidence="5 12"/>
<dbReference type="InterPro" id="IPR006062">
    <property type="entry name" value="His_biosynth"/>
</dbReference>
<comment type="similarity">
    <text evidence="4 12 13">Belongs to the HisA/HisF family.</text>
</comment>
<evidence type="ECO:0000256" key="14">
    <source>
        <dbReference type="RuleBase" id="RU003658"/>
    </source>
</evidence>
<evidence type="ECO:0000313" key="16">
    <source>
        <dbReference type="Proteomes" id="UP000199488"/>
    </source>
</evidence>
<evidence type="ECO:0000256" key="8">
    <source>
        <dbReference type="ARBA" id="ARBA00022605"/>
    </source>
</evidence>
<dbReference type="GO" id="GO:0000162">
    <property type="term" value="P:L-tryptophan biosynthetic process"/>
    <property type="evidence" value="ECO:0007669"/>
    <property type="project" value="TreeGrafter"/>
</dbReference>
<dbReference type="PANTHER" id="PTHR43090:SF2">
    <property type="entry name" value="1-(5-PHOSPHORIBOSYL)-5-[(5-PHOSPHORIBOSYLAMINO)METHYLIDENEAMINO] IMIDAZOLE-4-CARBOXAMIDE ISOMERASE"/>
    <property type="match status" value="1"/>
</dbReference>
<evidence type="ECO:0000256" key="4">
    <source>
        <dbReference type="ARBA" id="ARBA00009667"/>
    </source>
</evidence>
<dbReference type="HAMAP" id="MF_01014">
    <property type="entry name" value="HisA"/>
    <property type="match status" value="1"/>
</dbReference>
<keyword evidence="8 12" id="KW-0028">Amino-acid biosynthesis</keyword>
<dbReference type="CDD" id="cd04732">
    <property type="entry name" value="HisA"/>
    <property type="match status" value="1"/>
</dbReference>
<dbReference type="NCBIfam" id="TIGR00007">
    <property type="entry name" value="1-(5-phosphoribosyl)-5-[(5-phosphoribosylamino)methylideneamino]imidazole-4-carboxamide isomerase"/>
    <property type="match status" value="1"/>
</dbReference>
<dbReference type="InterPro" id="IPR044524">
    <property type="entry name" value="Isoase_HisA-like"/>
</dbReference>
<dbReference type="GO" id="GO:0005737">
    <property type="term" value="C:cytoplasm"/>
    <property type="evidence" value="ECO:0007669"/>
    <property type="project" value="UniProtKB-SubCell"/>
</dbReference>
<proteinExistence type="inferred from homology"/>
<evidence type="ECO:0000256" key="3">
    <source>
        <dbReference type="ARBA" id="ARBA00005133"/>
    </source>
</evidence>
<evidence type="ECO:0000256" key="7">
    <source>
        <dbReference type="ARBA" id="ARBA00022490"/>
    </source>
</evidence>